<comment type="caution">
    <text evidence="2">The sequence shown here is derived from an EMBL/GenBank/DDBJ whole genome shotgun (WGS) entry which is preliminary data.</text>
</comment>
<keyword evidence="1" id="KW-0472">Membrane</keyword>
<evidence type="ECO:0000256" key="1">
    <source>
        <dbReference type="SAM" id="Phobius"/>
    </source>
</evidence>
<protein>
    <submittedName>
        <fullName evidence="2">Uncharacterized protein</fullName>
    </submittedName>
</protein>
<dbReference type="Proteomes" id="UP001310594">
    <property type="component" value="Unassembled WGS sequence"/>
</dbReference>
<organism evidence="2 3">
    <name type="scientific">Elasticomyces elasticus</name>
    <dbReference type="NCBI Taxonomy" id="574655"/>
    <lineage>
        <taxon>Eukaryota</taxon>
        <taxon>Fungi</taxon>
        <taxon>Dikarya</taxon>
        <taxon>Ascomycota</taxon>
        <taxon>Pezizomycotina</taxon>
        <taxon>Dothideomycetes</taxon>
        <taxon>Dothideomycetidae</taxon>
        <taxon>Mycosphaerellales</taxon>
        <taxon>Teratosphaeriaceae</taxon>
        <taxon>Elasticomyces</taxon>
    </lineage>
</organism>
<feature type="transmembrane region" description="Helical" evidence="1">
    <location>
        <begin position="32"/>
        <end position="54"/>
    </location>
</feature>
<name>A0AAN8A1M4_9PEZI</name>
<evidence type="ECO:0000313" key="3">
    <source>
        <dbReference type="Proteomes" id="UP001310594"/>
    </source>
</evidence>
<dbReference type="AlphaFoldDB" id="A0AAN8A1M4"/>
<proteinExistence type="predicted"/>
<evidence type="ECO:0000313" key="2">
    <source>
        <dbReference type="EMBL" id="KAK5695509.1"/>
    </source>
</evidence>
<accession>A0AAN8A1M4</accession>
<reference evidence="2" key="1">
    <citation type="submission" date="2023-08" db="EMBL/GenBank/DDBJ databases">
        <title>Black Yeasts Isolated from many extreme environments.</title>
        <authorList>
            <person name="Coleine C."/>
            <person name="Stajich J.E."/>
            <person name="Selbmann L."/>
        </authorList>
    </citation>
    <scope>NUCLEOTIDE SEQUENCE</scope>
    <source>
        <strain evidence="2">CCFEE 5810</strain>
    </source>
</reference>
<sequence>MSTSTASVLQEATNIIPCVVPELPELAVTVRLFLFLYIFTSFIFASVAAVVYHWEPISHFICKISESTIDAIYAYVKRKAAAGKEDLEVKSPFTINTHEQGLTVKTIQDQASSIRDQHPAAPTAQRKSLFFALSSALDDIHDQFPRDASDMARLTHSYGIARLLDRAVVILNNIQADAPTLWSDERDDTRIYLEEALELLDSQGHSLADASGQSELLKLRVKMIESLARASEDDGKHVGWGEP</sequence>
<keyword evidence="1" id="KW-0812">Transmembrane</keyword>
<dbReference type="EMBL" id="JAVRQU010000014">
    <property type="protein sequence ID" value="KAK5695509.1"/>
    <property type="molecule type" value="Genomic_DNA"/>
</dbReference>
<keyword evidence="1" id="KW-1133">Transmembrane helix</keyword>
<gene>
    <name evidence="2" type="ORF">LTR97_009018</name>
</gene>